<dbReference type="Gene3D" id="3.90.55.10">
    <property type="entry name" value="Dimethylsulfoxide Reductase, domain 3"/>
    <property type="match status" value="1"/>
</dbReference>
<comment type="cofactor">
    <cofactor evidence="1">
        <name>Mo-bis(molybdopterin guanine dinucleotide)</name>
        <dbReference type="ChEBI" id="CHEBI:60539"/>
    </cofactor>
</comment>
<dbReference type="Pfam" id="PF00384">
    <property type="entry name" value="Molybdopterin"/>
    <property type="match status" value="1"/>
</dbReference>
<evidence type="ECO:0000259" key="6">
    <source>
        <dbReference type="Pfam" id="PF00384"/>
    </source>
</evidence>
<dbReference type="Pfam" id="PF01568">
    <property type="entry name" value="Molydop_binding"/>
    <property type="match status" value="1"/>
</dbReference>
<dbReference type="PANTHER" id="PTHR43742">
    <property type="entry name" value="TRIMETHYLAMINE-N-OXIDE REDUCTASE"/>
    <property type="match status" value="1"/>
</dbReference>
<evidence type="ECO:0000259" key="7">
    <source>
        <dbReference type="Pfam" id="PF01568"/>
    </source>
</evidence>
<keyword evidence="10" id="KW-1185">Reference proteome</keyword>
<comment type="caution">
    <text evidence="9">The sequence shown here is derived from an EMBL/GenBank/DDBJ whole genome shotgun (WGS) entry which is preliminary data.</text>
</comment>
<dbReference type="GO" id="GO:0009061">
    <property type="term" value="P:anaerobic respiration"/>
    <property type="evidence" value="ECO:0007669"/>
    <property type="project" value="TreeGrafter"/>
</dbReference>
<accession>A0A845MHN6</accession>
<dbReference type="InterPro" id="IPR009010">
    <property type="entry name" value="Asp_de-COase-like_dom_sf"/>
</dbReference>
<dbReference type="InterPro" id="IPR006656">
    <property type="entry name" value="Mopterin_OxRdtase"/>
</dbReference>
<gene>
    <name evidence="9" type="ORF">GQF03_12685</name>
</gene>
<keyword evidence="4" id="KW-0479">Metal-binding</keyword>
<evidence type="ECO:0000256" key="5">
    <source>
        <dbReference type="ARBA" id="ARBA00023002"/>
    </source>
</evidence>
<dbReference type="AlphaFoldDB" id="A0A845MHN6"/>
<dbReference type="CDD" id="cd02769">
    <property type="entry name" value="MopB_DMSOR-BSOR-TMAOR"/>
    <property type="match status" value="1"/>
</dbReference>
<dbReference type="InterPro" id="IPR041954">
    <property type="entry name" value="CT_DMSOR/BSOR/TMAOR"/>
</dbReference>
<protein>
    <submittedName>
        <fullName evidence="9">Molybdopterin-dependent oxidoreductase</fullName>
    </submittedName>
</protein>
<dbReference type="OrthoDB" id="9759518at2"/>
<dbReference type="InterPro" id="IPR050612">
    <property type="entry name" value="Prok_Mopterin_Oxidored"/>
</dbReference>
<dbReference type="Gene3D" id="3.40.228.10">
    <property type="entry name" value="Dimethylsulfoxide Reductase, domain 2"/>
    <property type="match status" value="1"/>
</dbReference>
<dbReference type="Gene3D" id="3.40.50.740">
    <property type="match status" value="1"/>
</dbReference>
<dbReference type="CDD" id="cd02793">
    <property type="entry name" value="MopB_CT_DMSOR-BSOR-TMAOR"/>
    <property type="match status" value="1"/>
</dbReference>
<evidence type="ECO:0000256" key="2">
    <source>
        <dbReference type="ARBA" id="ARBA00010312"/>
    </source>
</evidence>
<reference evidence="9 10" key="1">
    <citation type="journal article" date="2014" name="Int. J. Syst. Evol. Microbiol.">
        <title>Sneathiella chungangensis sp. nov., isolated from a marine sand, and emended description of the genus Sneathiella.</title>
        <authorList>
            <person name="Siamphan C."/>
            <person name="Kim H."/>
            <person name="Lee J.S."/>
            <person name="Kim W."/>
        </authorList>
    </citation>
    <scope>NUCLEOTIDE SEQUENCE [LARGE SCALE GENOMIC DNA]</scope>
    <source>
        <strain evidence="9 10">KCTC 32476</strain>
    </source>
</reference>
<feature type="domain" description="Molybdopterin oxidoreductase N-terminal" evidence="8">
    <location>
        <begin position="6"/>
        <end position="43"/>
    </location>
</feature>
<dbReference type="InterPro" id="IPR041460">
    <property type="entry name" value="Molybdopterin_N"/>
</dbReference>
<dbReference type="GO" id="GO:0030288">
    <property type="term" value="C:outer membrane-bounded periplasmic space"/>
    <property type="evidence" value="ECO:0007669"/>
    <property type="project" value="TreeGrafter"/>
</dbReference>
<dbReference type="GO" id="GO:0016491">
    <property type="term" value="F:oxidoreductase activity"/>
    <property type="evidence" value="ECO:0007669"/>
    <property type="project" value="UniProtKB-KW"/>
</dbReference>
<dbReference type="Pfam" id="PF18364">
    <property type="entry name" value="Molybdopterin_N"/>
    <property type="match status" value="1"/>
</dbReference>
<evidence type="ECO:0000256" key="1">
    <source>
        <dbReference type="ARBA" id="ARBA00001942"/>
    </source>
</evidence>
<dbReference type="SUPFAM" id="SSF50692">
    <property type="entry name" value="ADC-like"/>
    <property type="match status" value="1"/>
</dbReference>
<proteinExistence type="inferred from homology"/>
<dbReference type="PANTHER" id="PTHR43742:SF10">
    <property type="entry name" value="TRIMETHYLAMINE-N-OXIDE REDUCTASE 2"/>
    <property type="match status" value="1"/>
</dbReference>
<evidence type="ECO:0000259" key="8">
    <source>
        <dbReference type="Pfam" id="PF18364"/>
    </source>
</evidence>
<evidence type="ECO:0000256" key="3">
    <source>
        <dbReference type="ARBA" id="ARBA00022505"/>
    </source>
</evidence>
<dbReference type="SUPFAM" id="SSF53706">
    <property type="entry name" value="Formate dehydrogenase/DMSO reductase, domains 1-3"/>
    <property type="match status" value="1"/>
</dbReference>
<dbReference type="Gene3D" id="2.40.40.20">
    <property type="match status" value="1"/>
</dbReference>
<dbReference type="Proteomes" id="UP000445696">
    <property type="component" value="Unassembled WGS sequence"/>
</dbReference>
<evidence type="ECO:0000256" key="4">
    <source>
        <dbReference type="ARBA" id="ARBA00022723"/>
    </source>
</evidence>
<dbReference type="EMBL" id="WTVA01000014">
    <property type="protein sequence ID" value="MZR23185.1"/>
    <property type="molecule type" value="Genomic_DNA"/>
</dbReference>
<comment type="similarity">
    <text evidence="2">Belongs to the prokaryotic molybdopterin-containing oxidoreductase family.</text>
</comment>
<dbReference type="InterPro" id="IPR006657">
    <property type="entry name" value="MoPterin_dinucl-bd_dom"/>
</dbReference>
<dbReference type="GO" id="GO:0030151">
    <property type="term" value="F:molybdenum ion binding"/>
    <property type="evidence" value="ECO:0007669"/>
    <property type="project" value="TreeGrafter"/>
</dbReference>
<dbReference type="GO" id="GO:0043546">
    <property type="term" value="F:molybdopterin cofactor binding"/>
    <property type="evidence" value="ECO:0007669"/>
    <property type="project" value="InterPro"/>
</dbReference>
<name>A0A845MHN6_9PROT</name>
<evidence type="ECO:0000313" key="9">
    <source>
        <dbReference type="EMBL" id="MZR23185.1"/>
    </source>
</evidence>
<organism evidence="9 10">
    <name type="scientific">Sneathiella chungangensis</name>
    <dbReference type="NCBI Taxonomy" id="1418234"/>
    <lineage>
        <taxon>Bacteria</taxon>
        <taxon>Pseudomonadati</taxon>
        <taxon>Pseudomonadota</taxon>
        <taxon>Alphaproteobacteria</taxon>
        <taxon>Sneathiellales</taxon>
        <taxon>Sneathiellaceae</taxon>
        <taxon>Sneathiella</taxon>
    </lineage>
</organism>
<dbReference type="GO" id="GO:0009055">
    <property type="term" value="F:electron transfer activity"/>
    <property type="evidence" value="ECO:0007669"/>
    <property type="project" value="TreeGrafter"/>
</dbReference>
<keyword evidence="3" id="KW-0500">Molybdenum</keyword>
<feature type="domain" description="Molybdopterin dinucleotide-binding" evidence="7">
    <location>
        <begin position="628"/>
        <end position="747"/>
    </location>
</feature>
<evidence type="ECO:0000313" key="10">
    <source>
        <dbReference type="Proteomes" id="UP000445696"/>
    </source>
</evidence>
<sequence length="770" mass="85241">MGRPLTSSHWGIYRVELENGQPVKLTPFEDDPAPSPIRSAILDTRTGPCRIAQPMVRRSYLEKSVNADRALRGQEAFVPVSWETALDLVASELGRIRDDFGHEAIYAGSYGWASAGRFHHAQSQLRRFMNLFGGCTTARDSYSYAAAEVILPHIVGPMAKLIETHTSWRSIAEAGGLVIAFGGMALRNSQMNAGGVGRHSQSEGMRAAKAAGIKFINIGPCNSDVEDELNADWIAIRPNTDVALMLALAHTVVSEDRHDREFLAQYCQGFEKFLPYLMGETDGQPKSAEWAAHICGIKATEIIQLSRAMVENPTFLNGSWSLTRQENGEQPIWMLVVLACLLGGIGKPGTGFGLGLGAVNGVGSDRGYLPWAALPTGKNPANRFIPVSRISDMLINPGASFRYDGKIYTYPDIRLVYWVGGNPFHHHQDINRLRRAWQNVETVVVHEPFWTATARHADIVLPTTVALERNDLAASTRDDYLIAMQKVAEPFGEARNDHDIFAEIAFHLSRKGLGRKSLPSEFTGELDEKGWLKKLYEESRERGKHYGHILPEFEDFLELGTLRLGPPRKPRVMLEKFRADPLDAPLSTPSGRIEIFSAKIESFNLPGHPVWRAPTEWLGGSLAGKYPLHLITHQPDRRLHSQLDQSTHSRAGKIHAREPCRLNPNDAKSRNIQNKDLVRLYNKRGACISAALIDENVRPGVVMMATGAWYDPDWENDPDLCKHGNPNVLTRDHPTSEIAAGPSALSCLVEIALLADEAPRVTAHEPPPLA</sequence>
<keyword evidence="5" id="KW-0560">Oxidoreductase</keyword>
<feature type="domain" description="Molybdopterin oxidoreductase" evidence="6">
    <location>
        <begin position="50"/>
        <end position="505"/>
    </location>
</feature>
<dbReference type="RefSeq" id="WP_161339653.1">
    <property type="nucleotide sequence ID" value="NZ_JBHSDG010000003.1"/>
</dbReference>